<feature type="region of interest" description="Disordered" evidence="1">
    <location>
        <begin position="1"/>
        <end position="24"/>
    </location>
</feature>
<evidence type="ECO:0000313" key="4">
    <source>
        <dbReference type="Proteomes" id="UP001268819"/>
    </source>
</evidence>
<keyword evidence="4" id="KW-1185">Reference proteome</keyword>
<evidence type="ECO:0000313" key="3">
    <source>
        <dbReference type="EMBL" id="MDR6596944.1"/>
    </source>
</evidence>
<dbReference type="EMBL" id="JAVDSG010000001">
    <property type="protein sequence ID" value="MDR6596944.1"/>
    <property type="molecule type" value="Genomic_DNA"/>
</dbReference>
<reference evidence="3 4" key="1">
    <citation type="submission" date="2023-07" db="EMBL/GenBank/DDBJ databases">
        <title>Sequencing the genomes of 1000 actinobacteria strains.</title>
        <authorList>
            <person name="Klenk H.-P."/>
        </authorList>
    </citation>
    <scope>NUCLEOTIDE SEQUENCE [LARGE SCALE GENOMIC DNA]</scope>
    <source>
        <strain evidence="3 4">DSM 43749</strain>
    </source>
</reference>
<sequence>MSNTSKSPHGTGWFKSSRSGGGSDQCVECRIVAGRGVGVRDSKNPGGGVFWVGSAAWAAFVTGVKNR</sequence>
<feature type="compositionally biased region" description="Polar residues" evidence="1">
    <location>
        <begin position="1"/>
        <end position="18"/>
    </location>
</feature>
<comment type="caution">
    <text evidence="3">The sequence shown here is derived from an EMBL/GenBank/DDBJ whole genome shotgun (WGS) entry which is preliminary data.</text>
</comment>
<gene>
    <name evidence="3" type="ORF">J2S66_005328</name>
</gene>
<dbReference type="RefSeq" id="WP_310310011.1">
    <property type="nucleotide sequence ID" value="NZ_BAAAXB010000001.1"/>
</dbReference>
<evidence type="ECO:0000256" key="1">
    <source>
        <dbReference type="SAM" id="MobiDB-lite"/>
    </source>
</evidence>
<name>A0ABU1Q237_9PSEU</name>
<proteinExistence type="predicted"/>
<organism evidence="3 4">
    <name type="scientific">Saccharothrix longispora</name>
    <dbReference type="NCBI Taxonomy" id="33920"/>
    <lineage>
        <taxon>Bacteria</taxon>
        <taxon>Bacillati</taxon>
        <taxon>Actinomycetota</taxon>
        <taxon>Actinomycetes</taxon>
        <taxon>Pseudonocardiales</taxon>
        <taxon>Pseudonocardiaceae</taxon>
        <taxon>Saccharothrix</taxon>
    </lineage>
</organism>
<protein>
    <recommendedName>
        <fullName evidence="2">DUF397 domain-containing protein</fullName>
    </recommendedName>
</protein>
<dbReference type="InterPro" id="IPR007278">
    <property type="entry name" value="DUF397"/>
</dbReference>
<dbReference type="Pfam" id="PF04149">
    <property type="entry name" value="DUF397"/>
    <property type="match status" value="1"/>
</dbReference>
<feature type="domain" description="DUF397" evidence="2">
    <location>
        <begin position="12"/>
        <end position="65"/>
    </location>
</feature>
<evidence type="ECO:0000259" key="2">
    <source>
        <dbReference type="Pfam" id="PF04149"/>
    </source>
</evidence>
<dbReference type="Proteomes" id="UP001268819">
    <property type="component" value="Unassembled WGS sequence"/>
</dbReference>
<accession>A0ABU1Q237</accession>